<keyword evidence="3 15" id="KW-0808">Transferase</keyword>
<dbReference type="InterPro" id="IPR036616">
    <property type="entry name" value="Poly(ADP-ribose)pol_reg_dom_sf"/>
</dbReference>
<evidence type="ECO:0000256" key="13">
    <source>
        <dbReference type="ARBA" id="ARBA00024347"/>
    </source>
</evidence>
<dbReference type="Proteomes" id="UP000054248">
    <property type="component" value="Unassembled WGS sequence"/>
</dbReference>
<evidence type="ECO:0000259" key="17">
    <source>
        <dbReference type="PROSITE" id="PS51059"/>
    </source>
</evidence>
<dbReference type="Gene3D" id="3.90.228.10">
    <property type="match status" value="1"/>
</dbReference>
<dbReference type="GO" id="GO:1990404">
    <property type="term" value="F:NAD+-protein mono-ADP-ribosyltransferase activity"/>
    <property type="evidence" value="ECO:0007669"/>
    <property type="project" value="TreeGrafter"/>
</dbReference>
<evidence type="ECO:0000256" key="12">
    <source>
        <dbReference type="ARBA" id="ARBA00023242"/>
    </source>
</evidence>
<proteinExistence type="inferred from homology"/>
<organism evidence="20 21">
    <name type="scientific">Tulasnella calospora MUT 4182</name>
    <dbReference type="NCBI Taxonomy" id="1051891"/>
    <lineage>
        <taxon>Eukaryota</taxon>
        <taxon>Fungi</taxon>
        <taxon>Dikarya</taxon>
        <taxon>Basidiomycota</taxon>
        <taxon>Agaricomycotina</taxon>
        <taxon>Agaricomycetes</taxon>
        <taxon>Cantharellales</taxon>
        <taxon>Tulasnellaceae</taxon>
        <taxon>Tulasnella</taxon>
    </lineage>
</organism>
<dbReference type="PROSITE" id="PS51060">
    <property type="entry name" value="PARP_ALPHA_HD"/>
    <property type="match status" value="1"/>
</dbReference>
<dbReference type="PANTHER" id="PTHR10459">
    <property type="entry name" value="DNA LIGASE"/>
    <property type="match status" value="1"/>
</dbReference>
<evidence type="ECO:0000256" key="3">
    <source>
        <dbReference type="ARBA" id="ARBA00022679"/>
    </source>
</evidence>
<dbReference type="Pfam" id="PF02877">
    <property type="entry name" value="PARP_reg"/>
    <property type="match status" value="1"/>
</dbReference>
<evidence type="ECO:0000256" key="6">
    <source>
        <dbReference type="ARBA" id="ARBA00022737"/>
    </source>
</evidence>
<dbReference type="CDD" id="cd01437">
    <property type="entry name" value="parp_like"/>
    <property type="match status" value="1"/>
</dbReference>
<evidence type="ECO:0000256" key="16">
    <source>
        <dbReference type="SAM" id="MobiDB-lite"/>
    </source>
</evidence>
<dbReference type="InterPro" id="IPR008893">
    <property type="entry name" value="WGR_domain"/>
</dbReference>
<dbReference type="EMBL" id="KN823201">
    <property type="protein sequence ID" value="KIO19815.1"/>
    <property type="molecule type" value="Genomic_DNA"/>
</dbReference>
<keyword evidence="4" id="KW-0548">Nucleotidyltransferase</keyword>
<keyword evidence="8" id="KW-0863">Zinc-finger</keyword>
<feature type="compositionally biased region" description="Basic and acidic residues" evidence="16">
    <location>
        <begin position="136"/>
        <end position="151"/>
    </location>
</feature>
<dbReference type="AlphaFoldDB" id="A0A0C3PXK8"/>
<evidence type="ECO:0000259" key="18">
    <source>
        <dbReference type="PROSITE" id="PS51060"/>
    </source>
</evidence>
<comment type="subcellular location">
    <subcellularLocation>
        <location evidence="1">Nucleus</location>
    </subcellularLocation>
</comment>
<feature type="domain" description="WGR" evidence="19">
    <location>
        <begin position="21"/>
        <end position="118"/>
    </location>
</feature>
<dbReference type="HOGENOM" id="CLU_004841_2_0_1"/>
<feature type="compositionally biased region" description="Acidic residues" evidence="16">
    <location>
        <begin position="119"/>
        <end position="132"/>
    </location>
</feature>
<dbReference type="FunFam" id="1.20.142.10:FF:000002">
    <property type="entry name" value="Poly [ADP-ribose] polymerase"/>
    <property type="match status" value="1"/>
</dbReference>
<keyword evidence="9" id="KW-0862">Zinc</keyword>
<evidence type="ECO:0000313" key="20">
    <source>
        <dbReference type="EMBL" id="KIO19815.1"/>
    </source>
</evidence>
<evidence type="ECO:0000256" key="14">
    <source>
        <dbReference type="ARBA" id="ARBA00033987"/>
    </source>
</evidence>
<dbReference type="PANTHER" id="PTHR10459:SF60">
    <property type="entry name" value="POLY [ADP-RIBOSE] POLYMERASE 2"/>
    <property type="match status" value="1"/>
</dbReference>
<keyword evidence="10 15" id="KW-0520">NAD</keyword>
<dbReference type="InterPro" id="IPR012317">
    <property type="entry name" value="Poly(ADP-ribose)pol_cat_dom"/>
</dbReference>
<dbReference type="GO" id="GO:0005730">
    <property type="term" value="C:nucleolus"/>
    <property type="evidence" value="ECO:0007669"/>
    <property type="project" value="TreeGrafter"/>
</dbReference>
<dbReference type="SMART" id="SM00773">
    <property type="entry name" value="WGR"/>
    <property type="match status" value="1"/>
</dbReference>
<comment type="similarity">
    <text evidence="13">Belongs to the ARTD/PARP family.</text>
</comment>
<dbReference type="Pfam" id="PF00644">
    <property type="entry name" value="PARP"/>
    <property type="match status" value="1"/>
</dbReference>
<dbReference type="SUPFAM" id="SSF142921">
    <property type="entry name" value="WGR domain-like"/>
    <property type="match status" value="1"/>
</dbReference>
<evidence type="ECO:0000259" key="19">
    <source>
        <dbReference type="PROSITE" id="PS51977"/>
    </source>
</evidence>
<evidence type="ECO:0000256" key="5">
    <source>
        <dbReference type="ARBA" id="ARBA00022723"/>
    </source>
</evidence>
<dbReference type="InterPro" id="IPR050800">
    <property type="entry name" value="ARTD/PARP"/>
</dbReference>
<comment type="catalytic activity">
    <reaction evidence="14">
        <text>NAD(+) + (ADP-D-ribosyl)n-acceptor = nicotinamide + (ADP-D-ribosyl)n+1-acceptor + H(+).</text>
        <dbReference type="EC" id="2.4.2.30"/>
    </reaction>
</comment>
<reference evidence="21" key="2">
    <citation type="submission" date="2015-01" db="EMBL/GenBank/DDBJ databases">
        <title>Evolutionary Origins and Diversification of the Mycorrhizal Mutualists.</title>
        <authorList>
            <consortium name="DOE Joint Genome Institute"/>
            <consortium name="Mycorrhizal Genomics Consortium"/>
            <person name="Kohler A."/>
            <person name="Kuo A."/>
            <person name="Nagy L.G."/>
            <person name="Floudas D."/>
            <person name="Copeland A."/>
            <person name="Barry K.W."/>
            <person name="Cichocki N."/>
            <person name="Veneault-Fourrey C."/>
            <person name="LaButti K."/>
            <person name="Lindquist E.A."/>
            <person name="Lipzen A."/>
            <person name="Lundell T."/>
            <person name="Morin E."/>
            <person name="Murat C."/>
            <person name="Riley R."/>
            <person name="Ohm R."/>
            <person name="Sun H."/>
            <person name="Tunlid A."/>
            <person name="Henrissat B."/>
            <person name="Grigoriev I.V."/>
            <person name="Hibbett D.S."/>
            <person name="Martin F."/>
        </authorList>
    </citation>
    <scope>NUCLEOTIDE SEQUENCE [LARGE SCALE GENOMIC DNA]</scope>
    <source>
        <strain evidence="21">MUT 4182</strain>
    </source>
</reference>
<sequence length="521" mass="57578">MVKVLKRGAAPVDGFSGFSQTHEVLANNGEVYDAMLHQTDVGKNSNKFYVIQLLHPIGNNGQCTLFTRWGRTGENGQTQKKGPFSLDTAIGEFEKQFKSKTVATWANRKNMVRKNERDFEVDEDEKDNDETAAEGSDEKGKEKEKPREKTPESTAPEEVQNLIKLIFNVALMDAHLKELNYDANKLPLGKLSKATILQGFSVLKVLSEVLDHPGGPDSINRGGFQSACEQLSGDYYSIIPHAFGRNRPTPIRSTEHLKKELDLVDALGDMTIASKLIQVKSSNGVNQIDARLEGLNLKSIEPLAPSSKEFKALETYCHDSAGKTHGHMSGFKVEDVFRVERNGEAELFNGAGYNTLEAGNRMLLWHGSRTTNFGGILSQGLRIAPPEAPVTGYMFGKGVYFADASTKSLGYTHYHLSDQTGLLLLCEVATAPMLELKDADYNAGDRCKAANTLATKGLGGIVPSGWEDVAELTGNDELKGVVMPVGKFDDGNRQNLWYNEYIVYDTTQIRLRYLLRVSFKR</sequence>
<dbReference type="PROSITE" id="PS51059">
    <property type="entry name" value="PARP_CATALYTIC"/>
    <property type="match status" value="1"/>
</dbReference>
<evidence type="ECO:0000256" key="15">
    <source>
        <dbReference type="RuleBase" id="RU362114"/>
    </source>
</evidence>
<reference evidence="20 21" key="1">
    <citation type="submission" date="2014-04" db="EMBL/GenBank/DDBJ databases">
        <authorList>
            <consortium name="DOE Joint Genome Institute"/>
            <person name="Kuo A."/>
            <person name="Girlanda M."/>
            <person name="Perotto S."/>
            <person name="Kohler A."/>
            <person name="Nagy L.G."/>
            <person name="Floudas D."/>
            <person name="Copeland A."/>
            <person name="Barry K.W."/>
            <person name="Cichocki N."/>
            <person name="Veneault-Fourrey C."/>
            <person name="LaButti K."/>
            <person name="Lindquist E.A."/>
            <person name="Lipzen A."/>
            <person name="Lundell T."/>
            <person name="Morin E."/>
            <person name="Murat C."/>
            <person name="Sun H."/>
            <person name="Tunlid A."/>
            <person name="Henrissat B."/>
            <person name="Grigoriev I.V."/>
            <person name="Hibbett D.S."/>
            <person name="Martin F."/>
            <person name="Nordberg H.P."/>
            <person name="Cantor M.N."/>
            <person name="Hua S.X."/>
        </authorList>
    </citation>
    <scope>NUCLEOTIDE SEQUENCE [LARGE SCALE GENOMIC DNA]</scope>
    <source>
        <strain evidence="20 21">MUT 4182</strain>
    </source>
</reference>
<evidence type="ECO:0000256" key="11">
    <source>
        <dbReference type="ARBA" id="ARBA00023125"/>
    </source>
</evidence>
<keyword evidence="7" id="KW-0013">ADP-ribosylation</keyword>
<evidence type="ECO:0000256" key="7">
    <source>
        <dbReference type="ARBA" id="ARBA00022765"/>
    </source>
</evidence>
<keyword evidence="5" id="KW-0479">Metal-binding</keyword>
<gene>
    <name evidence="20" type="ORF">M407DRAFT_222126</name>
</gene>
<dbReference type="GO" id="GO:0070212">
    <property type="term" value="P:protein poly-ADP-ribosylation"/>
    <property type="evidence" value="ECO:0007669"/>
    <property type="project" value="TreeGrafter"/>
</dbReference>
<dbReference type="SUPFAM" id="SSF47587">
    <property type="entry name" value="Domain of poly(ADP-ribose) polymerase"/>
    <property type="match status" value="1"/>
</dbReference>
<dbReference type="SUPFAM" id="SSF56399">
    <property type="entry name" value="ADP-ribosylation"/>
    <property type="match status" value="1"/>
</dbReference>
<dbReference type="InterPro" id="IPR036930">
    <property type="entry name" value="WGR_dom_sf"/>
</dbReference>
<keyword evidence="21" id="KW-1185">Reference proteome</keyword>
<dbReference type="GO" id="GO:0008270">
    <property type="term" value="F:zinc ion binding"/>
    <property type="evidence" value="ECO:0007669"/>
    <property type="project" value="UniProtKB-KW"/>
</dbReference>
<evidence type="ECO:0000256" key="2">
    <source>
        <dbReference type="ARBA" id="ARBA00022676"/>
    </source>
</evidence>
<evidence type="ECO:0000256" key="10">
    <source>
        <dbReference type="ARBA" id="ARBA00023027"/>
    </source>
</evidence>
<dbReference type="Pfam" id="PF05406">
    <property type="entry name" value="WGR"/>
    <property type="match status" value="1"/>
</dbReference>
<dbReference type="CDD" id="cd07997">
    <property type="entry name" value="WGR_PARP"/>
    <property type="match status" value="1"/>
</dbReference>
<dbReference type="Gene3D" id="2.20.140.10">
    <property type="entry name" value="WGR domain"/>
    <property type="match status" value="1"/>
</dbReference>
<dbReference type="PROSITE" id="PS51977">
    <property type="entry name" value="WGR"/>
    <property type="match status" value="1"/>
</dbReference>
<dbReference type="Gene3D" id="1.20.142.10">
    <property type="entry name" value="Poly(ADP-ribose) polymerase, regulatory domain"/>
    <property type="match status" value="1"/>
</dbReference>
<dbReference type="FunFam" id="2.20.140.10:FF:000001">
    <property type="entry name" value="Poly [ADP-ribose] polymerase"/>
    <property type="match status" value="1"/>
</dbReference>
<dbReference type="GO" id="GO:0006302">
    <property type="term" value="P:double-strand break repair"/>
    <property type="evidence" value="ECO:0007669"/>
    <property type="project" value="TreeGrafter"/>
</dbReference>
<evidence type="ECO:0000256" key="9">
    <source>
        <dbReference type="ARBA" id="ARBA00022833"/>
    </source>
</evidence>
<feature type="domain" description="PARP alpha-helical" evidence="18">
    <location>
        <begin position="152"/>
        <end position="278"/>
    </location>
</feature>
<evidence type="ECO:0000256" key="1">
    <source>
        <dbReference type="ARBA" id="ARBA00004123"/>
    </source>
</evidence>
<keyword evidence="12" id="KW-0539">Nucleus</keyword>
<evidence type="ECO:0000256" key="4">
    <source>
        <dbReference type="ARBA" id="ARBA00022695"/>
    </source>
</evidence>
<accession>A0A0C3PXK8</accession>
<protein>
    <recommendedName>
        <fullName evidence="15">Poly [ADP-ribose] polymerase</fullName>
        <shortName evidence="15">PARP</shortName>
        <ecNumber evidence="15">2.4.2.-</ecNumber>
    </recommendedName>
</protein>
<dbReference type="EC" id="2.4.2.-" evidence="15"/>
<keyword evidence="11" id="KW-0238">DNA-binding</keyword>
<feature type="region of interest" description="Disordered" evidence="16">
    <location>
        <begin position="118"/>
        <end position="156"/>
    </location>
</feature>
<dbReference type="OrthoDB" id="2017365at2759"/>
<keyword evidence="2 15" id="KW-0328">Glycosyltransferase</keyword>
<evidence type="ECO:0000256" key="8">
    <source>
        <dbReference type="ARBA" id="ARBA00022771"/>
    </source>
</evidence>
<name>A0A0C3PXK8_9AGAM</name>
<feature type="domain" description="PARP catalytic" evidence="17">
    <location>
        <begin position="286"/>
        <end position="521"/>
    </location>
</feature>
<evidence type="ECO:0000313" key="21">
    <source>
        <dbReference type="Proteomes" id="UP000054248"/>
    </source>
</evidence>
<dbReference type="GO" id="GO:0016779">
    <property type="term" value="F:nucleotidyltransferase activity"/>
    <property type="evidence" value="ECO:0007669"/>
    <property type="project" value="UniProtKB-KW"/>
</dbReference>
<dbReference type="GO" id="GO:0003950">
    <property type="term" value="F:NAD+ poly-ADP-ribosyltransferase activity"/>
    <property type="evidence" value="ECO:0007669"/>
    <property type="project" value="UniProtKB-UniRule"/>
</dbReference>
<keyword evidence="6" id="KW-0677">Repeat</keyword>
<dbReference type="GO" id="GO:0003677">
    <property type="term" value="F:DNA binding"/>
    <property type="evidence" value="ECO:0007669"/>
    <property type="project" value="UniProtKB-KW"/>
</dbReference>
<dbReference type="InterPro" id="IPR004102">
    <property type="entry name" value="Poly(ADP-ribose)pol_reg_dom"/>
</dbReference>
<dbReference type="STRING" id="1051891.A0A0C3PXK8"/>